<dbReference type="EMBL" id="SLZU01000010">
    <property type="protein sequence ID" value="TCS61977.1"/>
    <property type="molecule type" value="Genomic_DNA"/>
</dbReference>
<reference evidence="2 3" key="1">
    <citation type="submission" date="2019-03" db="EMBL/GenBank/DDBJ databases">
        <title>Genomic Encyclopedia of Type Strains, Phase IV (KMG-IV): sequencing the most valuable type-strain genomes for metagenomic binning, comparative biology and taxonomic classification.</title>
        <authorList>
            <person name="Goeker M."/>
        </authorList>
    </citation>
    <scope>NUCLEOTIDE SEQUENCE [LARGE SCALE GENOMIC DNA]</scope>
    <source>
        <strain evidence="2 3">DSM 104836</strain>
    </source>
</reference>
<proteinExistence type="predicted"/>
<dbReference type="AlphaFoldDB" id="A0A4R3J924"/>
<protein>
    <recommendedName>
        <fullName evidence="1">4Fe-4S ferredoxin-type domain-containing protein</fullName>
    </recommendedName>
</protein>
<evidence type="ECO:0000313" key="3">
    <source>
        <dbReference type="Proteomes" id="UP000295696"/>
    </source>
</evidence>
<keyword evidence="3" id="KW-1185">Reference proteome</keyword>
<dbReference type="Proteomes" id="UP000295696">
    <property type="component" value="Unassembled WGS sequence"/>
</dbReference>
<dbReference type="PROSITE" id="PS51379">
    <property type="entry name" value="4FE4S_FER_2"/>
    <property type="match status" value="1"/>
</dbReference>
<organism evidence="2 3">
    <name type="scientific">Primorskyibacter sedentarius</name>
    <dbReference type="NCBI Taxonomy" id="745311"/>
    <lineage>
        <taxon>Bacteria</taxon>
        <taxon>Pseudomonadati</taxon>
        <taxon>Pseudomonadota</taxon>
        <taxon>Alphaproteobacteria</taxon>
        <taxon>Rhodobacterales</taxon>
        <taxon>Roseobacteraceae</taxon>
        <taxon>Primorskyibacter</taxon>
    </lineage>
</organism>
<sequence>MSTARRSPLTEFHRIDSLAHRYALAVTGAFHPGKDDGAPADCRTLLLLGPDEPRFWPVFRKAPEYLDGSPDPLDRWSTRQAGALATKIGGTAIFPSDGPPWPPFIAWALATQSCHISPVGLLVHDKAGLFLSFRAAIALPVQLELPAPAPSPCTSCPAPCATACPVGALSPGQDYDVAACMAHVCSAKGRECRQGCLVRCICPVSQQFGRDPGQSAFHMTAFLKGQTCA</sequence>
<evidence type="ECO:0000313" key="2">
    <source>
        <dbReference type="EMBL" id="TCS61977.1"/>
    </source>
</evidence>
<comment type="caution">
    <text evidence="2">The sequence shown here is derived from an EMBL/GenBank/DDBJ whole genome shotgun (WGS) entry which is preliminary data.</text>
</comment>
<dbReference type="InterPro" id="IPR017896">
    <property type="entry name" value="4Fe4S_Fe-S-bd"/>
</dbReference>
<evidence type="ECO:0000259" key="1">
    <source>
        <dbReference type="PROSITE" id="PS51379"/>
    </source>
</evidence>
<feature type="domain" description="4Fe-4S ferredoxin-type" evidence="1">
    <location>
        <begin position="144"/>
        <end position="174"/>
    </location>
</feature>
<accession>A0A4R3J924</accession>
<name>A0A4R3J924_9RHOB</name>
<gene>
    <name evidence="2" type="ORF">EDD52_110152</name>
</gene>
<dbReference type="RefSeq" id="WP_243651953.1">
    <property type="nucleotide sequence ID" value="NZ_SLZU01000010.1"/>
</dbReference>